<organism evidence="1 2">
    <name type="scientific">Arctium lappa</name>
    <name type="common">Greater burdock</name>
    <name type="synonym">Lappa major</name>
    <dbReference type="NCBI Taxonomy" id="4217"/>
    <lineage>
        <taxon>Eukaryota</taxon>
        <taxon>Viridiplantae</taxon>
        <taxon>Streptophyta</taxon>
        <taxon>Embryophyta</taxon>
        <taxon>Tracheophyta</taxon>
        <taxon>Spermatophyta</taxon>
        <taxon>Magnoliopsida</taxon>
        <taxon>eudicotyledons</taxon>
        <taxon>Gunneridae</taxon>
        <taxon>Pentapetalae</taxon>
        <taxon>asterids</taxon>
        <taxon>campanulids</taxon>
        <taxon>Asterales</taxon>
        <taxon>Asteraceae</taxon>
        <taxon>Carduoideae</taxon>
        <taxon>Cardueae</taxon>
        <taxon>Arctiinae</taxon>
        <taxon>Arctium</taxon>
    </lineage>
</organism>
<protein>
    <submittedName>
        <fullName evidence="1">Uncharacterized protein</fullName>
    </submittedName>
</protein>
<evidence type="ECO:0000313" key="2">
    <source>
        <dbReference type="Proteomes" id="UP001055879"/>
    </source>
</evidence>
<evidence type="ECO:0000313" key="1">
    <source>
        <dbReference type="EMBL" id="KAI3715160.1"/>
    </source>
</evidence>
<dbReference type="Proteomes" id="UP001055879">
    <property type="component" value="Linkage Group LG07"/>
</dbReference>
<comment type="caution">
    <text evidence="1">The sequence shown here is derived from an EMBL/GenBank/DDBJ whole genome shotgun (WGS) entry which is preliminary data.</text>
</comment>
<gene>
    <name evidence="1" type="ORF">L6452_22130</name>
</gene>
<reference evidence="2" key="1">
    <citation type="journal article" date="2022" name="Mol. Ecol. Resour.">
        <title>The genomes of chicory, endive, great burdock and yacon provide insights into Asteraceae palaeo-polyploidization history and plant inulin production.</title>
        <authorList>
            <person name="Fan W."/>
            <person name="Wang S."/>
            <person name="Wang H."/>
            <person name="Wang A."/>
            <person name="Jiang F."/>
            <person name="Liu H."/>
            <person name="Zhao H."/>
            <person name="Xu D."/>
            <person name="Zhang Y."/>
        </authorList>
    </citation>
    <scope>NUCLEOTIDE SEQUENCE [LARGE SCALE GENOMIC DNA]</scope>
    <source>
        <strain evidence="2">cv. Niubang</strain>
    </source>
</reference>
<sequence>MGKLSKISCSRCAAIEIAQKPVLPIENRAKPDVVSDVVVASYGVVLDGVLLGVDEVLTQFSAVEAKKGKGVYNASDEFCEDDDNTMFPDIFCFPVVLGLSLHNCFCGMR</sequence>
<keyword evidence="2" id="KW-1185">Reference proteome</keyword>
<name>A0ACB9AYY8_ARCLA</name>
<dbReference type="EMBL" id="CM042053">
    <property type="protein sequence ID" value="KAI3715160.1"/>
    <property type="molecule type" value="Genomic_DNA"/>
</dbReference>
<proteinExistence type="predicted"/>
<accession>A0ACB9AYY8</accession>
<reference evidence="1 2" key="2">
    <citation type="journal article" date="2022" name="Mol. Ecol. Resour.">
        <title>The genomes of chicory, endive, great burdock and yacon provide insights into Asteraceae paleo-polyploidization history and plant inulin production.</title>
        <authorList>
            <person name="Fan W."/>
            <person name="Wang S."/>
            <person name="Wang H."/>
            <person name="Wang A."/>
            <person name="Jiang F."/>
            <person name="Liu H."/>
            <person name="Zhao H."/>
            <person name="Xu D."/>
            <person name="Zhang Y."/>
        </authorList>
    </citation>
    <scope>NUCLEOTIDE SEQUENCE [LARGE SCALE GENOMIC DNA]</scope>
    <source>
        <strain evidence="2">cv. Niubang</strain>
    </source>
</reference>